<sequence>MAIVEKLFLKTGNTTRTQASKLTLRQSIYPLCLVTILFFLWGFSYGLLDTLNKHFQNTLGITRARSSGLQASYFGAYPLASLGHANWLLRHYGFKIVFIWGLCLYGVGALIAWPCILHRSFGGFCAAIFIIGNGLGSLETAANPYITICGPPRYAEMRINAAQAFNGLGTVIAPVLGSYVFFKDTGNSTESLKNVQWVYLAIACFVFLLAAVFYFSPIPEITDADMEFQAGESHANTAANTSFWKQYRLFHAAFAQFCYTGAQIAIASYFINFAAEAGWSSAVGARLLAGAQGAFALGRFAGVAVMNYVRPRWVFLVYLSLCVVCISPAIGLHNNAGIAMLYLTLFFESICFPTIVALGMRGLGKHSKRGSGFIVAGVSGGAIIPPALGAAADASNTAAAMSVPLAFFVMAWSYCVAVNFIPAYREPIDMFKDSTLAVETESNIQQERGSNAERETDEPEKEAVTPGRG</sequence>
<evidence type="ECO:0000256" key="1">
    <source>
        <dbReference type="ARBA" id="ARBA00004429"/>
    </source>
</evidence>
<protein>
    <recommendedName>
        <fullName evidence="7">Major facilitator superfamily (MFS) profile domain-containing protein</fullName>
    </recommendedName>
</protein>
<dbReference type="GO" id="GO:0005886">
    <property type="term" value="C:plasma membrane"/>
    <property type="evidence" value="ECO:0007669"/>
    <property type="project" value="UniProtKB-SubCell"/>
</dbReference>
<dbReference type="OrthoDB" id="546893at2759"/>
<evidence type="ECO:0000256" key="2">
    <source>
        <dbReference type="ARBA" id="ARBA00022475"/>
    </source>
</evidence>
<dbReference type="PANTHER" id="PTHR43702">
    <property type="entry name" value="L-FUCOSE-PROTON SYMPORTER"/>
    <property type="match status" value="1"/>
</dbReference>
<dbReference type="Proteomes" id="UP000016933">
    <property type="component" value="Unassembled WGS sequence"/>
</dbReference>
<evidence type="ECO:0008006" key="7">
    <source>
        <dbReference type="Google" id="ProtNLM"/>
    </source>
</evidence>
<feature type="transmembrane region" description="Helical" evidence="4">
    <location>
        <begin position="249"/>
        <end position="271"/>
    </location>
</feature>
<dbReference type="InterPro" id="IPR050375">
    <property type="entry name" value="MFS_TsgA-like"/>
</dbReference>
<dbReference type="OMA" id="FMTLFFE"/>
<feature type="transmembrane region" description="Helical" evidence="4">
    <location>
        <begin position="197"/>
        <end position="216"/>
    </location>
</feature>
<dbReference type="STRING" id="675120.N1Q0G6"/>
<dbReference type="GO" id="GO:0022857">
    <property type="term" value="F:transmembrane transporter activity"/>
    <property type="evidence" value="ECO:0007669"/>
    <property type="project" value="InterPro"/>
</dbReference>
<evidence type="ECO:0000313" key="5">
    <source>
        <dbReference type="EMBL" id="EME48758.1"/>
    </source>
</evidence>
<feature type="transmembrane region" description="Helical" evidence="4">
    <location>
        <begin position="159"/>
        <end position="182"/>
    </location>
</feature>
<dbReference type="InterPro" id="IPR036259">
    <property type="entry name" value="MFS_trans_sf"/>
</dbReference>
<keyword evidence="6" id="KW-1185">Reference proteome</keyword>
<keyword evidence="4" id="KW-0812">Transmembrane</keyword>
<feature type="transmembrane region" description="Helical" evidence="4">
    <location>
        <begin position="283"/>
        <end position="301"/>
    </location>
</feature>
<name>N1Q0G6_DOTSN</name>
<feature type="region of interest" description="Disordered" evidence="3">
    <location>
        <begin position="440"/>
        <end position="469"/>
    </location>
</feature>
<dbReference type="InterPro" id="IPR011701">
    <property type="entry name" value="MFS"/>
</dbReference>
<accession>N1Q0G6</accession>
<proteinExistence type="predicted"/>
<keyword evidence="4" id="KW-1133">Transmembrane helix</keyword>
<dbReference type="PANTHER" id="PTHR43702:SF3">
    <property type="entry name" value="PROTEIN TSGA"/>
    <property type="match status" value="1"/>
</dbReference>
<dbReference type="EMBL" id="KB446535">
    <property type="protein sequence ID" value="EME48758.1"/>
    <property type="molecule type" value="Genomic_DNA"/>
</dbReference>
<feature type="transmembrane region" description="Helical" evidence="4">
    <location>
        <begin position="120"/>
        <end position="138"/>
    </location>
</feature>
<dbReference type="SUPFAM" id="SSF103473">
    <property type="entry name" value="MFS general substrate transporter"/>
    <property type="match status" value="1"/>
</dbReference>
<comment type="subcellular location">
    <subcellularLocation>
        <location evidence="1">Cell inner membrane</location>
        <topology evidence="1">Multi-pass membrane protein</topology>
    </subcellularLocation>
</comment>
<evidence type="ECO:0000256" key="3">
    <source>
        <dbReference type="SAM" id="MobiDB-lite"/>
    </source>
</evidence>
<evidence type="ECO:0000256" key="4">
    <source>
        <dbReference type="SAM" id="Phobius"/>
    </source>
</evidence>
<dbReference type="Gene3D" id="1.20.1250.20">
    <property type="entry name" value="MFS general substrate transporter like domains"/>
    <property type="match status" value="2"/>
</dbReference>
<feature type="transmembrane region" description="Helical" evidence="4">
    <location>
        <begin position="313"/>
        <end position="332"/>
    </location>
</feature>
<keyword evidence="4" id="KW-0472">Membrane</keyword>
<feature type="transmembrane region" description="Helical" evidence="4">
    <location>
        <begin position="68"/>
        <end position="89"/>
    </location>
</feature>
<organism evidence="5 6">
    <name type="scientific">Dothistroma septosporum (strain NZE10 / CBS 128990)</name>
    <name type="common">Red band needle blight fungus</name>
    <name type="synonym">Mycosphaerella pini</name>
    <dbReference type="NCBI Taxonomy" id="675120"/>
    <lineage>
        <taxon>Eukaryota</taxon>
        <taxon>Fungi</taxon>
        <taxon>Dikarya</taxon>
        <taxon>Ascomycota</taxon>
        <taxon>Pezizomycotina</taxon>
        <taxon>Dothideomycetes</taxon>
        <taxon>Dothideomycetidae</taxon>
        <taxon>Mycosphaerellales</taxon>
        <taxon>Mycosphaerellaceae</taxon>
        <taxon>Dothistroma</taxon>
    </lineage>
</organism>
<dbReference type="Pfam" id="PF07690">
    <property type="entry name" value="MFS_1"/>
    <property type="match status" value="1"/>
</dbReference>
<feature type="transmembrane region" description="Helical" evidence="4">
    <location>
        <begin position="96"/>
        <end position="114"/>
    </location>
</feature>
<gene>
    <name evidence="5" type="ORF">DOTSEDRAFT_162512</name>
</gene>
<reference evidence="5 6" key="2">
    <citation type="journal article" date="2012" name="PLoS Pathog.">
        <title>Diverse lifestyles and strategies of plant pathogenesis encoded in the genomes of eighteen Dothideomycetes fungi.</title>
        <authorList>
            <person name="Ohm R.A."/>
            <person name="Feau N."/>
            <person name="Henrissat B."/>
            <person name="Schoch C.L."/>
            <person name="Horwitz B.A."/>
            <person name="Barry K.W."/>
            <person name="Condon B.J."/>
            <person name="Copeland A.C."/>
            <person name="Dhillon B."/>
            <person name="Glaser F."/>
            <person name="Hesse C.N."/>
            <person name="Kosti I."/>
            <person name="LaButti K."/>
            <person name="Lindquist E.A."/>
            <person name="Lucas S."/>
            <person name="Salamov A.A."/>
            <person name="Bradshaw R.E."/>
            <person name="Ciuffetti L."/>
            <person name="Hamelin R.C."/>
            <person name="Kema G.H.J."/>
            <person name="Lawrence C."/>
            <person name="Scott J.A."/>
            <person name="Spatafora J.W."/>
            <person name="Turgeon B.G."/>
            <person name="de Wit P.J.G.M."/>
            <person name="Zhong S."/>
            <person name="Goodwin S.B."/>
            <person name="Grigoriev I.V."/>
        </authorList>
    </citation>
    <scope>NUCLEOTIDE SEQUENCE [LARGE SCALE GENOMIC DNA]</scope>
    <source>
        <strain evidence="6">NZE10 / CBS 128990</strain>
    </source>
</reference>
<keyword evidence="2" id="KW-1003">Cell membrane</keyword>
<feature type="transmembrane region" description="Helical" evidence="4">
    <location>
        <begin position="28"/>
        <end position="48"/>
    </location>
</feature>
<dbReference type="HOGENOM" id="CLU_028452_3_1_1"/>
<feature type="transmembrane region" description="Helical" evidence="4">
    <location>
        <begin position="372"/>
        <end position="392"/>
    </location>
</feature>
<evidence type="ECO:0000313" key="6">
    <source>
        <dbReference type="Proteomes" id="UP000016933"/>
    </source>
</evidence>
<reference evidence="6" key="1">
    <citation type="journal article" date="2012" name="PLoS Genet.">
        <title>The genomes of the fungal plant pathogens Cladosporium fulvum and Dothistroma septosporum reveal adaptation to different hosts and lifestyles but also signatures of common ancestry.</title>
        <authorList>
            <person name="de Wit P.J.G.M."/>
            <person name="van der Burgt A."/>
            <person name="Oekmen B."/>
            <person name="Stergiopoulos I."/>
            <person name="Abd-Elsalam K.A."/>
            <person name="Aerts A.L."/>
            <person name="Bahkali A.H."/>
            <person name="Beenen H.G."/>
            <person name="Chettri P."/>
            <person name="Cox M.P."/>
            <person name="Datema E."/>
            <person name="de Vries R.P."/>
            <person name="Dhillon B."/>
            <person name="Ganley A.R."/>
            <person name="Griffiths S.A."/>
            <person name="Guo Y."/>
            <person name="Hamelin R.C."/>
            <person name="Henrissat B."/>
            <person name="Kabir M.S."/>
            <person name="Jashni M.K."/>
            <person name="Kema G."/>
            <person name="Klaubauf S."/>
            <person name="Lapidus A."/>
            <person name="Levasseur A."/>
            <person name="Lindquist E."/>
            <person name="Mehrabi R."/>
            <person name="Ohm R.A."/>
            <person name="Owen T.J."/>
            <person name="Salamov A."/>
            <person name="Schwelm A."/>
            <person name="Schijlen E."/>
            <person name="Sun H."/>
            <person name="van den Burg H.A."/>
            <person name="van Ham R.C.H.J."/>
            <person name="Zhang S."/>
            <person name="Goodwin S.B."/>
            <person name="Grigoriev I.V."/>
            <person name="Collemare J."/>
            <person name="Bradshaw R.E."/>
        </authorList>
    </citation>
    <scope>NUCLEOTIDE SEQUENCE [LARGE SCALE GENOMIC DNA]</scope>
    <source>
        <strain evidence="6">NZE10 / CBS 128990</strain>
    </source>
</reference>
<feature type="transmembrane region" description="Helical" evidence="4">
    <location>
        <begin position="398"/>
        <end position="421"/>
    </location>
</feature>
<dbReference type="eggNOG" id="ENOG502QPVD">
    <property type="taxonomic scope" value="Eukaryota"/>
</dbReference>
<feature type="transmembrane region" description="Helical" evidence="4">
    <location>
        <begin position="338"/>
        <end position="360"/>
    </location>
</feature>
<feature type="compositionally biased region" description="Polar residues" evidence="3">
    <location>
        <begin position="440"/>
        <end position="449"/>
    </location>
</feature>
<dbReference type="AlphaFoldDB" id="N1Q0G6"/>